<evidence type="ECO:0000256" key="3">
    <source>
        <dbReference type="ARBA" id="ARBA00022723"/>
    </source>
</evidence>
<dbReference type="OrthoDB" id="297477at2157"/>
<dbReference type="HOGENOM" id="CLU_537063_0_0_2"/>
<dbReference type="PANTHER" id="PTHR43578:SF3">
    <property type="entry name" value="NADH-QUINONE OXIDOREDUCTASE SUBUNIT F"/>
    <property type="match status" value="1"/>
</dbReference>
<evidence type="ECO:0000256" key="5">
    <source>
        <dbReference type="ARBA" id="ARBA00023014"/>
    </source>
</evidence>
<dbReference type="RefSeq" id="WP_049954219.1">
    <property type="nucleotide sequence ID" value="NZ_CP007056.1"/>
</dbReference>
<protein>
    <recommendedName>
        <fullName evidence="6">NADH-ubiquinone oxidoreductase 51kDa subunit iron-sulphur binding domain-containing protein</fullName>
    </recommendedName>
</protein>
<dbReference type="PANTHER" id="PTHR43578">
    <property type="entry name" value="NADH-QUINONE OXIDOREDUCTASE SUBUNIT F"/>
    <property type="match status" value="1"/>
</dbReference>
<keyword evidence="4" id="KW-0408">Iron</keyword>
<reference evidence="7 8" key="1">
    <citation type="submission" date="2014-01" db="EMBL/GenBank/DDBJ databases">
        <authorList>
            <consortium name="DOE Joint Genome Institute"/>
            <person name="Anderson I."/>
            <person name="Huntemann M."/>
            <person name="Han J."/>
            <person name="Chen A."/>
            <person name="Kyrpides N."/>
            <person name="Mavromatis K."/>
            <person name="Markowitz V."/>
            <person name="Palaniappan K."/>
            <person name="Ivanova N."/>
            <person name="Schaumberg A."/>
            <person name="Pati A."/>
            <person name="Liolios K."/>
            <person name="Nordberg H.P."/>
            <person name="Cantor M.N."/>
            <person name="Hua S.X."/>
            <person name="Woyke T."/>
        </authorList>
    </citation>
    <scope>NUCLEOTIDE SEQUENCE [LARGE SCALE GENOMIC DNA]</scope>
    <source>
        <strain evidence="7 8">XH-48</strain>
        <plasmid evidence="8">1</plasmid>
    </source>
</reference>
<dbReference type="SUPFAM" id="SSF140490">
    <property type="entry name" value="Nqo1C-terminal domain-like"/>
    <property type="match status" value="1"/>
</dbReference>
<evidence type="ECO:0000313" key="8">
    <source>
        <dbReference type="Proteomes" id="UP000019024"/>
    </source>
</evidence>
<dbReference type="GeneID" id="25146703"/>
<dbReference type="InterPro" id="IPR037225">
    <property type="entry name" value="Nuo51_FMN-bd_sf"/>
</dbReference>
<keyword evidence="8" id="KW-1185">Reference proteome</keyword>
<dbReference type="Gene3D" id="3.40.50.11540">
    <property type="entry name" value="NADH-ubiquinone oxidoreductase 51kDa subunit"/>
    <property type="match status" value="1"/>
</dbReference>
<name>W0JW57_9EURY</name>
<keyword evidence="2" id="KW-0004">4Fe-4S</keyword>
<keyword evidence="3" id="KW-0479">Metal-binding</keyword>
<geneLocation type="plasmid" evidence="7">
    <name>unnamed</name>
</geneLocation>
<keyword evidence="7" id="KW-0614">Plasmid</keyword>
<accession>W0JW57</accession>
<evidence type="ECO:0000259" key="6">
    <source>
        <dbReference type="SMART" id="SM00928"/>
    </source>
</evidence>
<dbReference type="PATRIC" id="fig|797299.3.peg.3028"/>
<dbReference type="InterPro" id="IPR037207">
    <property type="entry name" value="Nuop51_4Fe4S-bd_sf"/>
</dbReference>
<dbReference type="GO" id="GO:0051539">
    <property type="term" value="F:4 iron, 4 sulfur cluster binding"/>
    <property type="evidence" value="ECO:0007669"/>
    <property type="project" value="UniProtKB-KW"/>
</dbReference>
<sequence length="515" mass="54220">MNGNTNGPSPVVRVADTPGSASIRTAASKAAGDVPVVAVGQIGVTAVEPLLLATLEGETAFVPRCEPDDARRITEMLADGELPRENATRIVEHDPETPTLPTGDDPRFETGERRVLEACGWVDPTSEADYLARGPALASKTDDSGERTLLELANETGVRGRGRGDDAADAPIGEYWHTAVEAEGEPVVVVNANEADHRVNLDSLLLRSDPFSVLDPAVAIAAQIGAPNVVVYVNEADESVQRTATAAAESVAAFDGHDVSVEVVTGPDEYKAGEPTMALESLEGNDRLEARRRPPGPAEYGLYGRPTIVHTPRTFAQLRQLASDRSPVGVDADPGTRLFDVSGAVDARRVVELPTSATLETVLEAVEPDARMKVACVGGAFGGLTESLDVPANASGLEAAGLGTNGGVELFGDDRCTVALAGRRTTFARRENCGRCVPCREGSVQLTELLRAAYDGQNIVADARELARVMGRSSVCGFGRDAARPVTTALNRFESEFTAHTDGRCPAGECEVSRS</sequence>
<evidence type="ECO:0000256" key="4">
    <source>
        <dbReference type="ARBA" id="ARBA00023004"/>
    </source>
</evidence>
<gene>
    <name evidence="7" type="ORF">HALLA_02575</name>
</gene>
<organism evidence="7 8">
    <name type="scientific">Halostagnicola larsenii XH-48</name>
    <dbReference type="NCBI Taxonomy" id="797299"/>
    <lineage>
        <taxon>Archaea</taxon>
        <taxon>Methanobacteriati</taxon>
        <taxon>Methanobacteriota</taxon>
        <taxon>Stenosarchaea group</taxon>
        <taxon>Halobacteria</taxon>
        <taxon>Halobacteriales</taxon>
        <taxon>Natrialbaceae</taxon>
        <taxon>Halostagnicola</taxon>
    </lineage>
</organism>
<dbReference type="Pfam" id="PF01512">
    <property type="entry name" value="Complex1_51K"/>
    <property type="match status" value="1"/>
</dbReference>
<dbReference type="SMART" id="SM00928">
    <property type="entry name" value="NADH_4Fe-4S"/>
    <property type="match status" value="1"/>
</dbReference>
<dbReference type="EMBL" id="CP007056">
    <property type="protein sequence ID" value="AHG01283.1"/>
    <property type="molecule type" value="Genomic_DNA"/>
</dbReference>
<comment type="similarity">
    <text evidence="1">Belongs to the complex I 51 kDa subunit family.</text>
</comment>
<dbReference type="Pfam" id="PF10589">
    <property type="entry name" value="NADH_4Fe-4S"/>
    <property type="match status" value="1"/>
</dbReference>
<feature type="domain" description="NADH-ubiquinone oxidoreductase 51kDa subunit iron-sulphur binding" evidence="6">
    <location>
        <begin position="418"/>
        <end position="463"/>
    </location>
</feature>
<dbReference type="Proteomes" id="UP000019024">
    <property type="component" value="Plasmid unnamed"/>
</dbReference>
<dbReference type="SUPFAM" id="SSF142019">
    <property type="entry name" value="Nqo1 FMN-binding domain-like"/>
    <property type="match status" value="1"/>
</dbReference>
<dbReference type="Gene3D" id="1.20.1440.230">
    <property type="entry name" value="NADH-ubiquinone oxidoreductase 51kDa subunit, iron-sulphur binding domain"/>
    <property type="match status" value="1"/>
</dbReference>
<dbReference type="Gene3D" id="3.10.20.600">
    <property type="match status" value="1"/>
</dbReference>
<dbReference type="AlphaFoldDB" id="W0JW57"/>
<dbReference type="GO" id="GO:0046872">
    <property type="term" value="F:metal ion binding"/>
    <property type="evidence" value="ECO:0007669"/>
    <property type="project" value="UniProtKB-KW"/>
</dbReference>
<dbReference type="InterPro" id="IPR011538">
    <property type="entry name" value="Nuo51_FMN-bd"/>
</dbReference>
<evidence type="ECO:0000313" key="7">
    <source>
        <dbReference type="EMBL" id="AHG01283.1"/>
    </source>
</evidence>
<keyword evidence="5" id="KW-0411">Iron-sulfur</keyword>
<proteinExistence type="inferred from homology"/>
<evidence type="ECO:0000256" key="1">
    <source>
        <dbReference type="ARBA" id="ARBA00007523"/>
    </source>
</evidence>
<evidence type="ECO:0000256" key="2">
    <source>
        <dbReference type="ARBA" id="ARBA00022485"/>
    </source>
</evidence>
<dbReference type="eggNOG" id="arCOG04537">
    <property type="taxonomic scope" value="Archaea"/>
</dbReference>
<dbReference type="KEGG" id="hlr:HALLA_02575"/>
<dbReference type="InterPro" id="IPR019575">
    <property type="entry name" value="Nuop51_4Fe4S-bd"/>
</dbReference>